<dbReference type="AlphaFoldDB" id="A0A0E9RTA5"/>
<reference evidence="1" key="2">
    <citation type="journal article" date="2015" name="Fish Shellfish Immunol.">
        <title>Early steps in the European eel (Anguilla anguilla)-Vibrio vulnificus interaction in the gills: Role of the RtxA13 toxin.</title>
        <authorList>
            <person name="Callol A."/>
            <person name="Pajuelo D."/>
            <person name="Ebbesson L."/>
            <person name="Teles M."/>
            <person name="MacKenzie S."/>
            <person name="Amaro C."/>
        </authorList>
    </citation>
    <scope>NUCLEOTIDE SEQUENCE</scope>
</reference>
<protein>
    <submittedName>
        <fullName evidence="1">Uncharacterized protein</fullName>
    </submittedName>
</protein>
<reference evidence="1" key="1">
    <citation type="submission" date="2014-11" db="EMBL/GenBank/DDBJ databases">
        <authorList>
            <person name="Amaro Gonzalez C."/>
        </authorList>
    </citation>
    <scope>NUCLEOTIDE SEQUENCE</scope>
</reference>
<dbReference type="EMBL" id="GBXM01076902">
    <property type="protein sequence ID" value="JAH31675.1"/>
    <property type="molecule type" value="Transcribed_RNA"/>
</dbReference>
<organism evidence="1">
    <name type="scientific">Anguilla anguilla</name>
    <name type="common">European freshwater eel</name>
    <name type="synonym">Muraena anguilla</name>
    <dbReference type="NCBI Taxonomy" id="7936"/>
    <lineage>
        <taxon>Eukaryota</taxon>
        <taxon>Metazoa</taxon>
        <taxon>Chordata</taxon>
        <taxon>Craniata</taxon>
        <taxon>Vertebrata</taxon>
        <taxon>Euteleostomi</taxon>
        <taxon>Actinopterygii</taxon>
        <taxon>Neopterygii</taxon>
        <taxon>Teleostei</taxon>
        <taxon>Anguilliformes</taxon>
        <taxon>Anguillidae</taxon>
        <taxon>Anguilla</taxon>
    </lineage>
</organism>
<evidence type="ECO:0000313" key="1">
    <source>
        <dbReference type="EMBL" id="JAH31675.1"/>
    </source>
</evidence>
<name>A0A0E9RTA5_ANGAN</name>
<accession>A0A0E9RTA5</accession>
<proteinExistence type="predicted"/>
<sequence length="37" mass="4323">MLNQALFPTLLSNTYFPGNLISEKLQFYMELCGYFKS</sequence>